<dbReference type="RefSeq" id="XP_023383221.1">
    <property type="nucleotide sequence ID" value="XM_023527453.1"/>
</dbReference>
<dbReference type="KEGG" id="pvp:111735994"/>
<protein>
    <submittedName>
        <fullName evidence="3">Uncharacterized protein LOC111735994</fullName>
    </submittedName>
</protein>
<feature type="region of interest" description="Disordered" evidence="1">
    <location>
        <begin position="129"/>
        <end position="242"/>
    </location>
</feature>
<accession>A0A6P6C782</accession>
<dbReference type="GeneID" id="111735994"/>
<proteinExistence type="predicted"/>
<name>A0A6P6C782_PTEVA</name>
<feature type="region of interest" description="Disordered" evidence="1">
    <location>
        <begin position="57"/>
        <end position="99"/>
    </location>
</feature>
<dbReference type="OrthoDB" id="10645509at2759"/>
<sequence>MYGIRHFKSRHTIQESNAVFPFTFQCQAAWFSQQLLGLDESDFEGASCHIHPAKTPVQFGDSGEGPTLRKALCPVDGGRGERDAPPRRSGLSRLPALRRRPPLAGGCELHLVKPSPGIYRSLERNEVAFGEEGGDPSHSHSDQHSGGGGGGGGTTITARTPAARPARRQQRRPAGAEAAAERRGGAAGGAGARSRLVQASPHFQSNSGVLHTPARGWRAPRAAAKPARSSSRALPSPALRLLGSAPRRAAGSRLLRPGRASRIAGFSQAGQSHEAGATGSDEDEQNLPDGAGHLLGILYPGHLLFPKYVAPRQVGLPSVLRRVMRDCPPVTSAFVF</sequence>
<gene>
    <name evidence="3" type="primary">LOC111735994</name>
</gene>
<dbReference type="Proteomes" id="UP000515202">
    <property type="component" value="Unplaced"/>
</dbReference>
<evidence type="ECO:0000313" key="2">
    <source>
        <dbReference type="Proteomes" id="UP000515202"/>
    </source>
</evidence>
<keyword evidence="2" id="KW-1185">Reference proteome</keyword>
<feature type="compositionally biased region" description="Gly residues" evidence="1">
    <location>
        <begin position="145"/>
        <end position="154"/>
    </location>
</feature>
<evidence type="ECO:0000256" key="1">
    <source>
        <dbReference type="SAM" id="MobiDB-lite"/>
    </source>
</evidence>
<feature type="compositionally biased region" description="Low complexity" evidence="1">
    <location>
        <begin position="155"/>
        <end position="164"/>
    </location>
</feature>
<reference evidence="3" key="1">
    <citation type="submission" date="2025-08" db="UniProtKB">
        <authorList>
            <consortium name="RefSeq"/>
        </authorList>
    </citation>
    <scope>IDENTIFICATION</scope>
    <source>
        <tissue evidence="3">Kidney</tissue>
    </source>
</reference>
<organism evidence="2 3">
    <name type="scientific">Pteropus vampyrus</name>
    <name type="common">Large flying fox</name>
    <dbReference type="NCBI Taxonomy" id="132908"/>
    <lineage>
        <taxon>Eukaryota</taxon>
        <taxon>Metazoa</taxon>
        <taxon>Chordata</taxon>
        <taxon>Craniata</taxon>
        <taxon>Vertebrata</taxon>
        <taxon>Euteleostomi</taxon>
        <taxon>Mammalia</taxon>
        <taxon>Eutheria</taxon>
        <taxon>Laurasiatheria</taxon>
        <taxon>Chiroptera</taxon>
        <taxon>Yinpterochiroptera</taxon>
        <taxon>Pteropodoidea</taxon>
        <taxon>Pteropodidae</taxon>
        <taxon>Pteropodinae</taxon>
        <taxon>Pteropus</taxon>
    </lineage>
</organism>
<evidence type="ECO:0000313" key="3">
    <source>
        <dbReference type="RefSeq" id="XP_023383221.1"/>
    </source>
</evidence>
<feature type="region of interest" description="Disordered" evidence="1">
    <location>
        <begin position="265"/>
        <end position="287"/>
    </location>
</feature>
<dbReference type="AlphaFoldDB" id="A0A6P6C782"/>
<feature type="compositionally biased region" description="Low complexity" evidence="1">
    <location>
        <begin position="213"/>
        <end position="242"/>
    </location>
</feature>